<organism evidence="9 10">
    <name type="scientific">Dictyobacter vulcani</name>
    <dbReference type="NCBI Taxonomy" id="2607529"/>
    <lineage>
        <taxon>Bacteria</taxon>
        <taxon>Bacillati</taxon>
        <taxon>Chloroflexota</taxon>
        <taxon>Ktedonobacteria</taxon>
        <taxon>Ktedonobacterales</taxon>
        <taxon>Dictyobacteraceae</taxon>
        <taxon>Dictyobacter</taxon>
    </lineage>
</organism>
<protein>
    <recommendedName>
        <fullName evidence="8">Pantothenate synthetase</fullName>
        <shortName evidence="8">PS</shortName>
        <ecNumber evidence="8">6.3.2.1</ecNumber>
    </recommendedName>
    <alternativeName>
        <fullName evidence="8">Pantoate--beta-alanine ligase</fullName>
    </alternativeName>
    <alternativeName>
        <fullName evidence="8">Pantoate-activating enzyme</fullName>
    </alternativeName>
</protein>
<evidence type="ECO:0000256" key="2">
    <source>
        <dbReference type="ARBA" id="ARBA00009256"/>
    </source>
</evidence>
<evidence type="ECO:0000313" key="9">
    <source>
        <dbReference type="EMBL" id="GER89211.1"/>
    </source>
</evidence>
<dbReference type="InterPro" id="IPR003721">
    <property type="entry name" value="Pantoate_ligase"/>
</dbReference>
<keyword evidence="5 8" id="KW-0547">Nucleotide-binding</keyword>
<name>A0A5J4KRW9_9CHLR</name>
<dbReference type="EMBL" id="BKZW01000001">
    <property type="protein sequence ID" value="GER89211.1"/>
    <property type="molecule type" value="Genomic_DNA"/>
</dbReference>
<dbReference type="GO" id="GO:0005524">
    <property type="term" value="F:ATP binding"/>
    <property type="evidence" value="ECO:0007669"/>
    <property type="project" value="UniProtKB-KW"/>
</dbReference>
<dbReference type="NCBIfam" id="TIGR00018">
    <property type="entry name" value="panC"/>
    <property type="match status" value="1"/>
</dbReference>
<evidence type="ECO:0000256" key="6">
    <source>
        <dbReference type="ARBA" id="ARBA00022840"/>
    </source>
</evidence>
<evidence type="ECO:0000256" key="1">
    <source>
        <dbReference type="ARBA" id="ARBA00004990"/>
    </source>
</evidence>
<accession>A0A5J4KRW9</accession>
<dbReference type="GO" id="GO:0005737">
    <property type="term" value="C:cytoplasm"/>
    <property type="evidence" value="ECO:0007669"/>
    <property type="project" value="UniProtKB-SubCell"/>
</dbReference>
<sequence length="310" mass="34789">MRIVRTVQAMRHEHEQWTGSVGFVPTMGYLHEGHLSLVRRARRENAHVVVSIFVNPTQFGPQEDLATYPSNIEQDLELLKTLEVDSVFLPSVAEMYPSGFTTYVHPEGSLTTQGEGAIRPGHFRGVATVVQKLFHIVQPHNVYFGQKDAQQVAVINQMIKDLNIPVILHVLPTTREPDGLAMSSRNSYLNASARARASAIYRALRAAQAAFDEQHETNSIAIISAARAVLQQEQGLQLEYFELRDANTFEPLTTLRAPALLLIAVRLDTIRLIDNFVLHADGTWILVRQRASPPQLNNLEQERKKQCATK</sequence>
<feature type="binding site" evidence="8">
    <location>
        <begin position="27"/>
        <end position="34"/>
    </location>
    <ligand>
        <name>ATP</name>
        <dbReference type="ChEBI" id="CHEBI:30616"/>
    </ligand>
</feature>
<evidence type="ECO:0000313" key="10">
    <source>
        <dbReference type="Proteomes" id="UP000326912"/>
    </source>
</evidence>
<feature type="binding site" evidence="8">
    <location>
        <position position="151"/>
    </location>
    <ligand>
        <name>(R)-pantoate</name>
        <dbReference type="ChEBI" id="CHEBI:15980"/>
    </ligand>
</feature>
<evidence type="ECO:0000256" key="4">
    <source>
        <dbReference type="ARBA" id="ARBA00022655"/>
    </source>
</evidence>
<dbReference type="InterPro" id="IPR042176">
    <property type="entry name" value="Pantoate_ligase_C"/>
</dbReference>
<dbReference type="HAMAP" id="MF_00158">
    <property type="entry name" value="PanC"/>
    <property type="match status" value="1"/>
</dbReference>
<feature type="active site" description="Proton donor" evidence="8">
    <location>
        <position position="34"/>
    </location>
</feature>
<keyword evidence="3 8" id="KW-0436">Ligase</keyword>
<evidence type="ECO:0000256" key="5">
    <source>
        <dbReference type="ARBA" id="ARBA00022741"/>
    </source>
</evidence>
<dbReference type="NCBIfam" id="TIGR00125">
    <property type="entry name" value="cyt_tran_rel"/>
    <property type="match status" value="1"/>
</dbReference>
<feature type="binding site" evidence="8">
    <location>
        <position position="58"/>
    </location>
    <ligand>
        <name>(R)-pantoate</name>
        <dbReference type="ChEBI" id="CHEBI:15980"/>
    </ligand>
</feature>
<reference evidence="9 10" key="1">
    <citation type="submission" date="2019-10" db="EMBL/GenBank/DDBJ databases">
        <title>Dictyobacter vulcani sp. nov., within the class Ktedonobacteria, isolated from soil of volcanic Mt. Zao.</title>
        <authorList>
            <person name="Zheng Y."/>
            <person name="Wang C.M."/>
            <person name="Sakai Y."/>
            <person name="Abe K."/>
            <person name="Yokota A."/>
            <person name="Yabe S."/>
        </authorList>
    </citation>
    <scope>NUCLEOTIDE SEQUENCE [LARGE SCALE GENOMIC DNA]</scope>
    <source>
        <strain evidence="9 10">W12</strain>
    </source>
</reference>
<dbReference type="GO" id="GO:0004592">
    <property type="term" value="F:pantoate-beta-alanine ligase activity"/>
    <property type="evidence" value="ECO:0007669"/>
    <property type="project" value="UniProtKB-UniRule"/>
</dbReference>
<dbReference type="InterPro" id="IPR004821">
    <property type="entry name" value="Cyt_trans-like"/>
</dbReference>
<comment type="miscellaneous">
    <text evidence="8">The reaction proceeds by a bi uni uni bi ping pong mechanism.</text>
</comment>
<dbReference type="Gene3D" id="3.30.1300.10">
    <property type="entry name" value="Pantoate-beta-alanine ligase, C-terminal domain"/>
    <property type="match status" value="1"/>
</dbReference>
<dbReference type="Pfam" id="PF02569">
    <property type="entry name" value="Pantoate_ligase"/>
    <property type="match status" value="1"/>
</dbReference>
<dbReference type="EC" id="6.3.2.1" evidence="8"/>
<comment type="pathway">
    <text evidence="1 8">Cofactor biosynthesis; (R)-pantothenate biosynthesis; (R)-pantothenate from (R)-pantoate and beta-alanine: step 1/1.</text>
</comment>
<dbReference type="PANTHER" id="PTHR21299">
    <property type="entry name" value="CYTIDYLATE KINASE/PANTOATE-BETA-ALANINE LIGASE"/>
    <property type="match status" value="1"/>
</dbReference>
<feature type="binding site" evidence="8">
    <location>
        <begin position="182"/>
        <end position="185"/>
    </location>
    <ligand>
        <name>ATP</name>
        <dbReference type="ChEBI" id="CHEBI:30616"/>
    </ligand>
</feature>
<comment type="caution">
    <text evidence="8">Lacks conserved residue(s) required for the propagation of feature annotation.</text>
</comment>
<comment type="caution">
    <text evidence="9">The sequence shown here is derived from an EMBL/GenBank/DDBJ whole genome shotgun (WGS) entry which is preliminary data.</text>
</comment>
<feature type="binding site" evidence="8">
    <location>
        <begin position="145"/>
        <end position="148"/>
    </location>
    <ligand>
        <name>ATP</name>
        <dbReference type="ChEBI" id="CHEBI:30616"/>
    </ligand>
</feature>
<gene>
    <name evidence="8 9" type="primary">panC</name>
    <name evidence="9" type="ORF">KDW_33730</name>
</gene>
<dbReference type="Gene3D" id="3.40.50.620">
    <property type="entry name" value="HUPs"/>
    <property type="match status" value="1"/>
</dbReference>
<comment type="catalytic activity">
    <reaction evidence="7 8">
        <text>(R)-pantoate + beta-alanine + ATP = (R)-pantothenate + AMP + diphosphate + H(+)</text>
        <dbReference type="Rhea" id="RHEA:10912"/>
        <dbReference type="ChEBI" id="CHEBI:15378"/>
        <dbReference type="ChEBI" id="CHEBI:15980"/>
        <dbReference type="ChEBI" id="CHEBI:29032"/>
        <dbReference type="ChEBI" id="CHEBI:30616"/>
        <dbReference type="ChEBI" id="CHEBI:33019"/>
        <dbReference type="ChEBI" id="CHEBI:57966"/>
        <dbReference type="ChEBI" id="CHEBI:456215"/>
        <dbReference type="EC" id="6.3.2.1"/>
    </reaction>
</comment>
<dbReference type="SUPFAM" id="SSF52374">
    <property type="entry name" value="Nucleotidylyl transferase"/>
    <property type="match status" value="1"/>
</dbReference>
<dbReference type="RefSeq" id="WP_151756999.1">
    <property type="nucleotide sequence ID" value="NZ_BKZW01000001.1"/>
</dbReference>
<keyword evidence="6 8" id="KW-0067">ATP-binding</keyword>
<dbReference type="AlphaFoldDB" id="A0A5J4KRW9"/>
<keyword evidence="8" id="KW-0963">Cytoplasm</keyword>
<dbReference type="GO" id="GO:0015940">
    <property type="term" value="P:pantothenate biosynthetic process"/>
    <property type="evidence" value="ECO:0007669"/>
    <property type="project" value="UniProtKB-UniRule"/>
</dbReference>
<dbReference type="FunFam" id="3.40.50.620:FF:000013">
    <property type="entry name" value="Pantothenate synthetase"/>
    <property type="match status" value="1"/>
</dbReference>
<comment type="function">
    <text evidence="8">Catalyzes the condensation of pantoate with beta-alanine in an ATP-dependent reaction via a pantoyl-adenylate intermediate.</text>
</comment>
<evidence type="ECO:0000256" key="7">
    <source>
        <dbReference type="ARBA" id="ARBA00048258"/>
    </source>
</evidence>
<comment type="similarity">
    <text evidence="2 8">Belongs to the pantothenate synthetase family.</text>
</comment>
<dbReference type="Proteomes" id="UP000326912">
    <property type="component" value="Unassembled WGS sequence"/>
</dbReference>
<feature type="binding site" evidence="8">
    <location>
        <position position="58"/>
    </location>
    <ligand>
        <name>beta-alanine</name>
        <dbReference type="ChEBI" id="CHEBI:57966"/>
    </ligand>
</feature>
<proteinExistence type="inferred from homology"/>
<evidence type="ECO:0000256" key="3">
    <source>
        <dbReference type="ARBA" id="ARBA00022598"/>
    </source>
</evidence>
<keyword evidence="10" id="KW-1185">Reference proteome</keyword>
<comment type="subcellular location">
    <subcellularLocation>
        <location evidence="8">Cytoplasm</location>
    </subcellularLocation>
</comment>
<evidence type="ECO:0000256" key="8">
    <source>
        <dbReference type="HAMAP-Rule" id="MF_00158"/>
    </source>
</evidence>
<keyword evidence="4 8" id="KW-0566">Pantothenate biosynthesis</keyword>
<dbReference type="InterPro" id="IPR014729">
    <property type="entry name" value="Rossmann-like_a/b/a_fold"/>
</dbReference>
<dbReference type="CDD" id="cd00560">
    <property type="entry name" value="PanC"/>
    <property type="match status" value="1"/>
</dbReference>
<comment type="subunit">
    <text evidence="8">Homodimer.</text>
</comment>
<dbReference type="PANTHER" id="PTHR21299:SF1">
    <property type="entry name" value="PANTOATE--BETA-ALANINE LIGASE"/>
    <property type="match status" value="1"/>
</dbReference>
<dbReference type="UniPathway" id="UPA00028">
    <property type="reaction ID" value="UER00005"/>
</dbReference>